<evidence type="ECO:0000259" key="3">
    <source>
        <dbReference type="Pfam" id="PF13806"/>
    </source>
</evidence>
<keyword evidence="5" id="KW-1185">Reference proteome</keyword>
<dbReference type="Pfam" id="PF13806">
    <property type="entry name" value="Rieske_2"/>
    <property type="match status" value="1"/>
</dbReference>
<dbReference type="CDD" id="cd03529">
    <property type="entry name" value="Rieske_NirD"/>
    <property type="match status" value="1"/>
</dbReference>
<organism evidence="4 5">
    <name type="scientific">Alteromonas genovensis</name>
    <dbReference type="NCBI Taxonomy" id="471225"/>
    <lineage>
        <taxon>Bacteria</taxon>
        <taxon>Pseudomonadati</taxon>
        <taxon>Pseudomonadota</taxon>
        <taxon>Gammaproteobacteria</taxon>
        <taxon>Alteromonadales</taxon>
        <taxon>Alteromonadaceae</taxon>
        <taxon>Alteromonas/Salinimonas group</taxon>
        <taxon>Alteromonas</taxon>
    </lineage>
</organism>
<evidence type="ECO:0000256" key="1">
    <source>
        <dbReference type="ARBA" id="ARBA00023002"/>
    </source>
</evidence>
<protein>
    <submittedName>
        <fullName evidence="4">Nitrite reductase small subunit NirD</fullName>
    </submittedName>
</protein>
<dbReference type="AlphaFoldDB" id="A0A6N9TJP8"/>
<dbReference type="GO" id="GO:0042128">
    <property type="term" value="P:nitrate assimilation"/>
    <property type="evidence" value="ECO:0007669"/>
    <property type="project" value="UniProtKB-KW"/>
</dbReference>
<dbReference type="Proteomes" id="UP000471381">
    <property type="component" value="Unassembled WGS sequence"/>
</dbReference>
<dbReference type="PANTHER" id="PTHR40562:SF1">
    <property type="entry name" value="NITRITE REDUCTASE (NADH) SMALL SUBUNIT"/>
    <property type="match status" value="1"/>
</dbReference>
<dbReference type="InterPro" id="IPR036922">
    <property type="entry name" value="Rieske_2Fe-2S_sf"/>
</dbReference>
<evidence type="ECO:0000313" key="5">
    <source>
        <dbReference type="Proteomes" id="UP000471381"/>
    </source>
</evidence>
<feature type="domain" description="Rieske-like [2Fe-2S]" evidence="3">
    <location>
        <begin position="10"/>
        <end position="115"/>
    </location>
</feature>
<dbReference type="NCBIfam" id="TIGR02378">
    <property type="entry name" value="nirD_assim_sml"/>
    <property type="match status" value="1"/>
</dbReference>
<evidence type="ECO:0000313" key="4">
    <source>
        <dbReference type="EMBL" id="NDW15759.1"/>
    </source>
</evidence>
<name>A0A6N9TJP8_9ALTE</name>
<sequence length="118" mass="13036">MQAQAEVVTTWNDVCHTDDLVTNSGVCVLLEGKQIALFKIHIEGNTQYFGVSNWDPVGQANVLYRGIVGTLQGNIVVASPLYKEHYVLATGKCLERDDVGIQSYEIRVEQNRVLVASL</sequence>
<dbReference type="SUPFAM" id="SSF50022">
    <property type="entry name" value="ISP domain"/>
    <property type="match status" value="1"/>
</dbReference>
<dbReference type="InterPro" id="IPR012748">
    <property type="entry name" value="Rieske-like_NirD"/>
</dbReference>
<keyword evidence="1" id="KW-0560">Oxidoreductase</keyword>
<gene>
    <name evidence="4" type="primary">nirD</name>
    <name evidence="4" type="ORF">GTQ48_09540</name>
</gene>
<dbReference type="PANTHER" id="PTHR40562">
    <property type="match status" value="1"/>
</dbReference>
<reference evidence="4 5" key="1">
    <citation type="submission" date="2020-01" db="EMBL/GenBank/DDBJ databases">
        <title>Genomes of bacteria type strains.</title>
        <authorList>
            <person name="Chen J."/>
            <person name="Zhu S."/>
            <person name="Yang J."/>
        </authorList>
    </citation>
    <scope>NUCLEOTIDE SEQUENCE [LARGE SCALE GENOMIC DNA]</scope>
    <source>
        <strain evidence="4 5">LMG 24078</strain>
    </source>
</reference>
<evidence type="ECO:0000256" key="2">
    <source>
        <dbReference type="ARBA" id="ARBA00023063"/>
    </source>
</evidence>
<dbReference type="RefSeq" id="WP_163106485.1">
    <property type="nucleotide sequence ID" value="NZ_JAAAWO010000006.1"/>
</dbReference>
<proteinExistence type="predicted"/>
<accession>A0A6N9TJP8</accession>
<comment type="caution">
    <text evidence="4">The sequence shown here is derived from an EMBL/GenBank/DDBJ whole genome shotgun (WGS) entry which is preliminary data.</text>
</comment>
<keyword evidence="2" id="KW-0534">Nitrate assimilation</keyword>
<dbReference type="GO" id="GO:0051537">
    <property type="term" value="F:2 iron, 2 sulfur cluster binding"/>
    <property type="evidence" value="ECO:0007669"/>
    <property type="project" value="InterPro"/>
</dbReference>
<dbReference type="InterPro" id="IPR017881">
    <property type="entry name" value="NirD"/>
</dbReference>
<dbReference type="EMBL" id="JAAAWO010000006">
    <property type="protein sequence ID" value="NDW15759.1"/>
    <property type="molecule type" value="Genomic_DNA"/>
</dbReference>
<dbReference type="Gene3D" id="2.102.10.10">
    <property type="entry name" value="Rieske [2Fe-2S] iron-sulphur domain"/>
    <property type="match status" value="1"/>
</dbReference>
<dbReference type="PROSITE" id="PS51300">
    <property type="entry name" value="NIRD"/>
    <property type="match status" value="1"/>
</dbReference>
<dbReference type="GO" id="GO:0008942">
    <property type="term" value="F:nitrite reductase [NAD(P)H] activity"/>
    <property type="evidence" value="ECO:0007669"/>
    <property type="project" value="InterPro"/>
</dbReference>